<accession>A0A1G7A2R0</accession>
<reference evidence="1" key="3">
    <citation type="submission" date="2023-10" db="EMBL/GenBank/DDBJ databases">
        <title>Whole Genome based description of the genera Actinobaculum and Actinotignum reveals a complex phylogenetic relationship within the species included in the genus Actinotignum.</title>
        <authorList>
            <person name="Jensen C.S."/>
            <person name="Dargis R."/>
            <person name="Kemp M."/>
            <person name="Christensen J.J."/>
        </authorList>
    </citation>
    <scope>NUCLEOTIDE SEQUENCE</scope>
    <source>
        <strain evidence="1">Actinobaculum_suis_CCUG19206T</strain>
    </source>
</reference>
<proteinExistence type="predicted"/>
<dbReference type="AlphaFoldDB" id="A0A1G7A2R0"/>
<evidence type="ECO:0000313" key="1">
    <source>
        <dbReference type="EMBL" id="MDY5152715.1"/>
    </source>
</evidence>
<organism evidence="2 3">
    <name type="scientific">Actinobaculum suis</name>
    <dbReference type="NCBI Taxonomy" id="1657"/>
    <lineage>
        <taxon>Bacteria</taxon>
        <taxon>Bacillati</taxon>
        <taxon>Actinomycetota</taxon>
        <taxon>Actinomycetes</taxon>
        <taxon>Actinomycetales</taxon>
        <taxon>Actinomycetaceae</taxon>
        <taxon>Actinobaculum</taxon>
    </lineage>
</organism>
<dbReference type="RefSeq" id="WP_074660941.1">
    <property type="nucleotide sequence ID" value="NZ_FNAU01000002.1"/>
</dbReference>
<dbReference type="Proteomes" id="UP001273799">
    <property type="component" value="Unassembled WGS sequence"/>
</dbReference>
<gene>
    <name evidence="1" type="ORF">R6G71_01425</name>
    <name evidence="2" type="ORF">SAMN05421878_10250</name>
</gene>
<dbReference type="Proteomes" id="UP000182744">
    <property type="component" value="Unassembled WGS sequence"/>
</dbReference>
<evidence type="ECO:0000313" key="3">
    <source>
        <dbReference type="Proteomes" id="UP000182744"/>
    </source>
</evidence>
<name>A0A1G7A2R0_9ACTO</name>
<protein>
    <submittedName>
        <fullName evidence="2">Uncharacterized protein</fullName>
    </submittedName>
</protein>
<evidence type="ECO:0000313" key="2">
    <source>
        <dbReference type="EMBL" id="SDE09194.1"/>
    </source>
</evidence>
<reference evidence="2" key="1">
    <citation type="submission" date="2016-10" db="EMBL/GenBank/DDBJ databases">
        <authorList>
            <person name="de Groot N.N."/>
        </authorList>
    </citation>
    <scope>NUCLEOTIDE SEQUENCE [LARGE SCALE GENOMIC DNA]</scope>
    <source>
        <strain evidence="2">DSM 20639</strain>
    </source>
</reference>
<sequence>MNRAGWLGLVAGWWRVGDGLVDVGDGLVTGWWRVGGGRMLGRWNKTVWAVARLAWRAKSARSSRQKQLVIVQNDPKVV</sequence>
<dbReference type="EMBL" id="JAWNFU010000001">
    <property type="protein sequence ID" value="MDY5152715.1"/>
    <property type="molecule type" value="Genomic_DNA"/>
</dbReference>
<keyword evidence="3" id="KW-1185">Reference proteome</keyword>
<dbReference type="EMBL" id="FNAU01000002">
    <property type="protein sequence ID" value="SDE09194.1"/>
    <property type="molecule type" value="Genomic_DNA"/>
</dbReference>
<reference evidence="3" key="2">
    <citation type="submission" date="2016-10" db="EMBL/GenBank/DDBJ databases">
        <authorList>
            <person name="Varghese N."/>
        </authorList>
    </citation>
    <scope>NUCLEOTIDE SEQUENCE [LARGE SCALE GENOMIC DNA]</scope>
    <source>
        <strain evidence="3">DSM 20639</strain>
    </source>
</reference>